<gene>
    <name evidence="1" type="ORF">WCN91_12510</name>
</gene>
<proteinExistence type="predicted"/>
<sequence>MYLYVLPQLRGNTSTNNDGAYTDATNYKGGGVYNYAICEAGTTNCSATVTVVF</sequence>
<evidence type="ECO:0000313" key="1">
    <source>
        <dbReference type="EMBL" id="MEM0516223.1"/>
    </source>
</evidence>
<dbReference type="RefSeq" id="WP_342679542.1">
    <property type="nucleotide sequence ID" value="NZ_JBCGCU010000015.1"/>
</dbReference>
<reference evidence="1 2" key="1">
    <citation type="submission" date="2024-03" db="EMBL/GenBank/DDBJ databases">
        <title>Pseudoalteromonas qingdaonensis sp. nov., isolated from the intestines of marine benthic organisms.</title>
        <authorList>
            <person name="Lin X."/>
            <person name="Fang S."/>
            <person name="Hu X."/>
        </authorList>
    </citation>
    <scope>NUCLEOTIDE SEQUENCE [LARGE SCALE GENOMIC DNA]</scope>
    <source>
        <strain evidence="1 2">YIC-827</strain>
    </source>
</reference>
<dbReference type="EMBL" id="JBCGCU010000015">
    <property type="protein sequence ID" value="MEM0516223.1"/>
    <property type="molecule type" value="Genomic_DNA"/>
</dbReference>
<comment type="caution">
    <text evidence="1">The sequence shown here is derived from an EMBL/GenBank/DDBJ whole genome shotgun (WGS) entry which is preliminary data.</text>
</comment>
<organism evidence="1 2">
    <name type="scientific">Pseudoalteromonas qingdaonensis</name>
    <dbReference type="NCBI Taxonomy" id="3131913"/>
    <lineage>
        <taxon>Bacteria</taxon>
        <taxon>Pseudomonadati</taxon>
        <taxon>Pseudomonadota</taxon>
        <taxon>Gammaproteobacteria</taxon>
        <taxon>Alteromonadales</taxon>
        <taxon>Pseudoalteromonadaceae</taxon>
        <taxon>Pseudoalteromonas</taxon>
    </lineage>
</organism>
<dbReference type="Proteomes" id="UP001447008">
    <property type="component" value="Unassembled WGS sequence"/>
</dbReference>
<keyword evidence="2" id="KW-1185">Reference proteome</keyword>
<accession>A0ABU9MZ19</accession>
<protein>
    <submittedName>
        <fullName evidence="1">Uncharacterized protein</fullName>
    </submittedName>
</protein>
<name>A0ABU9MZ19_9GAMM</name>
<evidence type="ECO:0000313" key="2">
    <source>
        <dbReference type="Proteomes" id="UP001447008"/>
    </source>
</evidence>